<evidence type="ECO:0000259" key="2">
    <source>
        <dbReference type="Pfam" id="PF15998"/>
    </source>
</evidence>
<keyword evidence="1" id="KW-0732">Signal</keyword>
<gene>
    <name evidence="3" type="ORF">ACAOBT_LOCUS17492</name>
</gene>
<proteinExistence type="predicted"/>
<feature type="domain" description="DUF4773" evidence="2">
    <location>
        <begin position="132"/>
        <end position="251"/>
    </location>
</feature>
<reference evidence="3" key="1">
    <citation type="submission" date="2022-03" db="EMBL/GenBank/DDBJ databases">
        <authorList>
            <person name="Sayadi A."/>
        </authorList>
    </citation>
    <scope>NUCLEOTIDE SEQUENCE</scope>
</reference>
<dbReference type="PANTHER" id="PTHR36299">
    <property type="entry name" value="AGAP008005-PA"/>
    <property type="match status" value="1"/>
</dbReference>
<dbReference type="Proteomes" id="UP001152888">
    <property type="component" value="Unassembled WGS sequence"/>
</dbReference>
<feature type="chain" id="PRO_5040425151" description="DUF4773 domain-containing protein" evidence="1">
    <location>
        <begin position="24"/>
        <end position="301"/>
    </location>
</feature>
<keyword evidence="4" id="KW-1185">Reference proteome</keyword>
<evidence type="ECO:0000256" key="1">
    <source>
        <dbReference type="SAM" id="SignalP"/>
    </source>
</evidence>
<protein>
    <recommendedName>
        <fullName evidence="2">DUF4773 domain-containing protein</fullName>
    </recommendedName>
</protein>
<dbReference type="InterPro" id="IPR031941">
    <property type="entry name" value="DUF4773"/>
</dbReference>
<dbReference type="EMBL" id="CAKOFQ010007007">
    <property type="protein sequence ID" value="CAH1986869.1"/>
    <property type="molecule type" value="Genomic_DNA"/>
</dbReference>
<comment type="caution">
    <text evidence="3">The sequence shown here is derived from an EMBL/GenBank/DDBJ whole genome shotgun (WGS) entry which is preliminary data.</text>
</comment>
<dbReference type="OrthoDB" id="5952164at2759"/>
<dbReference type="Pfam" id="PF15998">
    <property type="entry name" value="DUF4773"/>
    <property type="match status" value="1"/>
</dbReference>
<dbReference type="PANTHER" id="PTHR36299:SF1">
    <property type="entry name" value="DUF4773 DOMAIN-CONTAINING PROTEIN"/>
    <property type="match status" value="1"/>
</dbReference>
<feature type="signal peptide" evidence="1">
    <location>
        <begin position="1"/>
        <end position="23"/>
    </location>
</feature>
<accession>A0A9P0L5P0</accession>
<evidence type="ECO:0000313" key="4">
    <source>
        <dbReference type="Proteomes" id="UP001152888"/>
    </source>
</evidence>
<dbReference type="AlphaFoldDB" id="A0A9P0L5P0"/>
<evidence type="ECO:0000313" key="3">
    <source>
        <dbReference type="EMBL" id="CAH1986869.1"/>
    </source>
</evidence>
<name>A0A9P0L5P0_ACAOB</name>
<sequence length="301" mass="33494">MRVCILLVTICVVFFNFAALKDAEREEDIESSWPSVAYYDPKTKQRWRITSIENLMQADGKKNQYAPTSTKTKIATSGERPGKFPLIPSTFGEKPGKFPLIPTSSGEKLGKLPLTPDTKKLIRRIGFRSNGCSCQQLICGCCLGINLEQFNFNREGCMNFTYYPQDFAVGMDVYMNENNVFSNAFSAKNPPPLCIPIPIPYIPIDIQACARLYDIYTPGANLHMCLDFETRIEGGTLLVLHFDCMRMGLDGVAGVKPGVENAGITTSSTMGPPGEEDVYDEVTEIKTDHKQKGRDLDEVVM</sequence>
<organism evidence="3 4">
    <name type="scientific">Acanthoscelides obtectus</name>
    <name type="common">Bean weevil</name>
    <name type="synonym">Bruchus obtectus</name>
    <dbReference type="NCBI Taxonomy" id="200917"/>
    <lineage>
        <taxon>Eukaryota</taxon>
        <taxon>Metazoa</taxon>
        <taxon>Ecdysozoa</taxon>
        <taxon>Arthropoda</taxon>
        <taxon>Hexapoda</taxon>
        <taxon>Insecta</taxon>
        <taxon>Pterygota</taxon>
        <taxon>Neoptera</taxon>
        <taxon>Endopterygota</taxon>
        <taxon>Coleoptera</taxon>
        <taxon>Polyphaga</taxon>
        <taxon>Cucujiformia</taxon>
        <taxon>Chrysomeloidea</taxon>
        <taxon>Chrysomelidae</taxon>
        <taxon>Bruchinae</taxon>
        <taxon>Bruchini</taxon>
        <taxon>Acanthoscelides</taxon>
    </lineage>
</organism>